<keyword evidence="1" id="KW-0378">Hydrolase</keyword>
<dbReference type="InterPro" id="IPR029021">
    <property type="entry name" value="Prot-tyrosine_phosphatase-like"/>
</dbReference>
<dbReference type="Pfam" id="PF22784">
    <property type="entry name" value="PTP-SAK"/>
    <property type="match status" value="1"/>
</dbReference>
<dbReference type="InterPro" id="IPR050561">
    <property type="entry name" value="PTP"/>
</dbReference>
<dbReference type="PANTHER" id="PTHR23339">
    <property type="entry name" value="TYROSINE SPECIFIC PROTEIN PHOSPHATASE AND DUAL SPECIFICITY PROTEIN PHOSPHATASE"/>
    <property type="match status" value="1"/>
</dbReference>
<keyword evidence="4" id="KW-1185">Reference proteome</keyword>
<evidence type="ECO:0000259" key="2">
    <source>
        <dbReference type="PROSITE" id="PS50056"/>
    </source>
</evidence>
<evidence type="ECO:0000313" key="3">
    <source>
        <dbReference type="EMBL" id="OBZ66533.1"/>
    </source>
</evidence>
<protein>
    <recommendedName>
        <fullName evidence="2">Tyrosine specific protein phosphatases domain-containing protein</fullName>
    </recommendedName>
</protein>
<dbReference type="Proteomes" id="UP000092993">
    <property type="component" value="Unassembled WGS sequence"/>
</dbReference>
<dbReference type="Gene3D" id="3.90.190.10">
    <property type="entry name" value="Protein tyrosine phosphatase superfamily"/>
    <property type="match status" value="1"/>
</dbReference>
<dbReference type="OMA" id="QHHASEY"/>
<dbReference type="PROSITE" id="PS50056">
    <property type="entry name" value="TYR_PHOSPHATASE_2"/>
    <property type="match status" value="1"/>
</dbReference>
<gene>
    <name evidence="3" type="ORF">A0H81_13459</name>
</gene>
<reference evidence="3 4" key="1">
    <citation type="submission" date="2016-03" db="EMBL/GenBank/DDBJ databases">
        <title>Whole genome sequencing of Grifola frondosa 9006-11.</title>
        <authorList>
            <person name="Min B."/>
            <person name="Park H."/>
            <person name="Kim J.-G."/>
            <person name="Cho H."/>
            <person name="Oh Y.-L."/>
            <person name="Kong W.-S."/>
            <person name="Choi I.-G."/>
        </authorList>
    </citation>
    <scope>NUCLEOTIDE SEQUENCE [LARGE SCALE GENOMIC DNA]</scope>
    <source>
        <strain evidence="3 4">9006-11</strain>
    </source>
</reference>
<dbReference type="AlphaFoldDB" id="A0A1C7LP63"/>
<proteinExistence type="predicted"/>
<dbReference type="SUPFAM" id="SSF52799">
    <property type="entry name" value="(Phosphotyrosine protein) phosphatases II"/>
    <property type="match status" value="1"/>
</dbReference>
<organism evidence="3 4">
    <name type="scientific">Grifola frondosa</name>
    <name type="common">Maitake</name>
    <name type="synonym">Polyporus frondosus</name>
    <dbReference type="NCBI Taxonomy" id="5627"/>
    <lineage>
        <taxon>Eukaryota</taxon>
        <taxon>Fungi</taxon>
        <taxon>Dikarya</taxon>
        <taxon>Basidiomycota</taxon>
        <taxon>Agaricomycotina</taxon>
        <taxon>Agaricomycetes</taxon>
        <taxon>Polyporales</taxon>
        <taxon>Grifolaceae</taxon>
        <taxon>Grifola</taxon>
    </lineage>
</organism>
<dbReference type="InterPro" id="IPR057023">
    <property type="entry name" value="PTP-SAK"/>
</dbReference>
<dbReference type="GO" id="GO:0016791">
    <property type="term" value="F:phosphatase activity"/>
    <property type="evidence" value="ECO:0007669"/>
    <property type="project" value="UniProtKB-ARBA"/>
</dbReference>
<accession>A0A1C7LP63</accession>
<evidence type="ECO:0000313" key="4">
    <source>
        <dbReference type="Proteomes" id="UP000092993"/>
    </source>
</evidence>
<sequence>MSTTVVEIHSSTSPTFRHFNNIVPEYSPSTGQGLSEAHLEDQFVAQLGHLASQHHASEYNRLKFGPEGSPLVYVPISLQMPDQVKELQSHQSRCAAQKAWWPSAKKTSISSCFSTPVTDQSISTIYPSNSHQSTSTDLQQELSAAMGSPHPINISTIIPFELLPIISSHLVQADAKSPVMFELPSSHFLDRVVARIAQPPPAKPPQQVIHPVPLSNIRSTTAPPHCPAKPLKISNLFWGHPTVRRALTSAASASLQNACAKHFRPPSFIMPNHSCKKRPDEVQRDRQPSTLLFRISRASIHVSVTSLPDTVNLKSHSLMPTQPTPYITNLTIPVLPPLPSMLNRIHLGNLFMSSCPGKKVRLNGPIRGRSGVCRDLRLDFLRMKGIGVACVVCCLDDNELSFLGVSWPEYSQVADEVGLDVLRVPMPEGLAPTDPAQLDAHLTQLICSYTLRALPILVHCRGGVGRAGLVACCWILKLGLCGWIETAPLPQSYVASTTPEDLPSHAEAARDNAGMVRKETMRLVERVIGVVRRRRSPKAVETYEQVKFLMEFVELLMEQGSDAPLALGSFRNWDAQVD</sequence>
<comment type="caution">
    <text evidence="3">The sequence shown here is derived from an EMBL/GenBank/DDBJ whole genome shotgun (WGS) entry which is preliminary data.</text>
</comment>
<evidence type="ECO:0000256" key="1">
    <source>
        <dbReference type="ARBA" id="ARBA00022801"/>
    </source>
</evidence>
<name>A0A1C7LP63_GRIFR</name>
<feature type="domain" description="Tyrosine specific protein phosphatases" evidence="2">
    <location>
        <begin position="455"/>
        <end position="480"/>
    </location>
</feature>
<dbReference type="InterPro" id="IPR000387">
    <property type="entry name" value="Tyr_Pase_dom"/>
</dbReference>
<dbReference type="STRING" id="5627.A0A1C7LP63"/>
<dbReference type="EMBL" id="LUGG01000029">
    <property type="protein sequence ID" value="OBZ66533.1"/>
    <property type="molecule type" value="Genomic_DNA"/>
</dbReference>
<dbReference type="OrthoDB" id="266663at2759"/>